<dbReference type="CDD" id="cd07987">
    <property type="entry name" value="LPLAT_MGAT-like"/>
    <property type="match status" value="1"/>
</dbReference>
<dbReference type="Gene3D" id="3.40.50.2000">
    <property type="entry name" value="Glycogen Phosphorylase B"/>
    <property type="match status" value="2"/>
</dbReference>
<dbReference type="PANTHER" id="PTHR12317">
    <property type="entry name" value="DIACYLGLYCEROL O-ACYLTRANSFERASE"/>
    <property type="match status" value="1"/>
</dbReference>
<dbReference type="GO" id="GO:0019432">
    <property type="term" value="P:triglyceride biosynthetic process"/>
    <property type="evidence" value="ECO:0007669"/>
    <property type="project" value="TreeGrafter"/>
</dbReference>
<comment type="similarity">
    <text evidence="2">Belongs to the diacylglycerol acyltransferase family.</text>
</comment>
<evidence type="ECO:0000256" key="6">
    <source>
        <dbReference type="ARBA" id="ARBA00022824"/>
    </source>
</evidence>
<keyword evidence="4" id="KW-0808">Transferase</keyword>
<dbReference type="AlphaFoldDB" id="A0A2I1CST7"/>
<comment type="subcellular location">
    <subcellularLocation>
        <location evidence="1">Endoplasmic reticulum membrane</location>
        <topology evidence="1">Multi-pass membrane protein</topology>
    </subcellularLocation>
</comment>
<dbReference type="GeneID" id="36542994"/>
<dbReference type="OrthoDB" id="5835829at2759"/>
<dbReference type="GO" id="GO:0005789">
    <property type="term" value="C:endoplasmic reticulum membrane"/>
    <property type="evidence" value="ECO:0007669"/>
    <property type="project" value="UniProtKB-SubCell"/>
</dbReference>
<dbReference type="InterPro" id="IPR010610">
    <property type="entry name" value="EryCIII-like_C"/>
</dbReference>
<keyword evidence="10 12" id="KW-0012">Acyltransferase</keyword>
<dbReference type="GO" id="GO:0004144">
    <property type="term" value="F:diacylglycerol O-acyltransferase activity"/>
    <property type="evidence" value="ECO:0007669"/>
    <property type="project" value="TreeGrafter"/>
</dbReference>
<name>A0A2I1CST7_ASPC2</name>
<dbReference type="RefSeq" id="XP_024689279.1">
    <property type="nucleotide sequence ID" value="XM_024835470.1"/>
</dbReference>
<organism evidence="12 13">
    <name type="scientific">Aspergillus campestris (strain IBT 28561)</name>
    <dbReference type="NCBI Taxonomy" id="1392248"/>
    <lineage>
        <taxon>Eukaryota</taxon>
        <taxon>Fungi</taxon>
        <taxon>Dikarya</taxon>
        <taxon>Ascomycota</taxon>
        <taxon>Pezizomycotina</taxon>
        <taxon>Eurotiomycetes</taxon>
        <taxon>Eurotiomycetidae</taxon>
        <taxon>Eurotiales</taxon>
        <taxon>Aspergillaceae</taxon>
        <taxon>Aspergillus</taxon>
        <taxon>Aspergillus subgen. Circumdati</taxon>
    </lineage>
</organism>
<keyword evidence="7" id="KW-1133">Transmembrane helix</keyword>
<evidence type="ECO:0000256" key="1">
    <source>
        <dbReference type="ARBA" id="ARBA00004477"/>
    </source>
</evidence>
<keyword evidence="8" id="KW-0443">Lipid metabolism</keyword>
<keyword evidence="5" id="KW-0812">Transmembrane</keyword>
<comment type="caution">
    <text evidence="12">The sequence shown here is derived from an EMBL/GenBank/DDBJ whole genome shotgun (WGS) entry which is preliminary data.</text>
</comment>
<evidence type="ECO:0000256" key="7">
    <source>
        <dbReference type="ARBA" id="ARBA00022989"/>
    </source>
</evidence>
<protein>
    <submittedName>
        <fullName evidence="12">Diacylglycerol acyltransferase family</fullName>
    </submittedName>
</protein>
<keyword evidence="3" id="KW-0444">Lipid biosynthesis</keyword>
<keyword evidence="9" id="KW-0472">Membrane</keyword>
<dbReference type="GO" id="GO:0016758">
    <property type="term" value="F:hexosyltransferase activity"/>
    <property type="evidence" value="ECO:0007669"/>
    <property type="project" value="UniProtKB-ARBA"/>
</dbReference>
<dbReference type="CDD" id="cd03784">
    <property type="entry name" value="GT1_Gtf-like"/>
    <property type="match status" value="1"/>
</dbReference>
<dbReference type="EMBL" id="MSFM01000013">
    <property type="protein sequence ID" value="PKY00685.1"/>
    <property type="molecule type" value="Genomic_DNA"/>
</dbReference>
<keyword evidence="6" id="KW-0256">Endoplasmic reticulum</keyword>
<keyword evidence="13" id="KW-1185">Reference proteome</keyword>
<gene>
    <name evidence="12" type="ORF">P168DRAFT_275115</name>
</gene>
<dbReference type="GO" id="GO:0008194">
    <property type="term" value="F:UDP-glycosyltransferase activity"/>
    <property type="evidence" value="ECO:0007669"/>
    <property type="project" value="InterPro"/>
</dbReference>
<proteinExistence type="inferred from homology"/>
<evidence type="ECO:0000256" key="8">
    <source>
        <dbReference type="ARBA" id="ARBA00023098"/>
    </source>
</evidence>
<sequence length="854" mass="96215">MADVSVLFLANSEHGQTNIILAMTHELLVRGDVDVHIASFPVLEKRLEKLLNDNSDAYNDTFRSRVHFHPLRGPSNTDVFIRTGKRGAFHPPGYHGAVLGFQSLCEDIWGWTEEEYVDIYHCCIEVIKSVQPSVIASDFFFLMGRDAAFNAGYTAILINTTSLTHIVLGLQKGSAALWKYPLPGTGFPYPLPWHQIPFNTLAALKTAKMYHGSGRRREIRDWRIRNKIHGRFPFADSWRPDRFHLTPALKELDWPMDVPDNIMPCGPILLPTASVEKQDPEMATWLNRGPTILVNLGTLYAPDPHVAENIATGLKLFFDSWKGEETQVLWKLPPHPHDEDGIYHRAIQILQKEVDEDRARIQSWFQVEPMAMLRTGQIICSVHHGGANSWYEAIQNGVPHVILPAWQDCYENAARAEWLGVGVYGNRSRAPNIDGKELSKALLKVMSNKAYKEKSVELSKLCHKKEGRVAGAEKIVEIARNPEKMSMDMPKLNVGDPQCKLYEVKNNAGMILQTVDPPKPVGKDSSKPFSTDIAETLLVTALCNTWCMLPLIGYSMLLVPRLRLIALLYILYIKFVAKAHTTGTLPLRNDTFRTSWIWKAFAAYFPLRLYRSTQLSPGKRYVFGYHPHGVAFRGAMGALAADCAGFSQLFPGITNTLLVKDEFFYQPLLREYLLGAGASGVSRSSCIRHLTKNGHDGRGMGSAITITVGGSREYNIAEPGTMGVVVKIRKGFIRVAVSTGAELVPVIGFGENELFDRVDVKSSRLLIPLAKLWEWSVGHKVAFSTGRFNIFCPHRKPLNVVVGKPIPVQQQRYDPDEKYIEELHFQYRVELEKLWDDWKDVFGVDRSVKFELVD</sequence>
<evidence type="ECO:0000256" key="3">
    <source>
        <dbReference type="ARBA" id="ARBA00022516"/>
    </source>
</evidence>
<evidence type="ECO:0000313" key="13">
    <source>
        <dbReference type="Proteomes" id="UP000234254"/>
    </source>
</evidence>
<evidence type="ECO:0000256" key="2">
    <source>
        <dbReference type="ARBA" id="ARBA00005420"/>
    </source>
</evidence>
<evidence type="ECO:0000256" key="5">
    <source>
        <dbReference type="ARBA" id="ARBA00022692"/>
    </source>
</evidence>
<evidence type="ECO:0000256" key="9">
    <source>
        <dbReference type="ARBA" id="ARBA00023136"/>
    </source>
</evidence>
<dbReference type="Pfam" id="PF06722">
    <property type="entry name" value="EryCIII-like_C"/>
    <property type="match status" value="1"/>
</dbReference>
<reference evidence="12" key="1">
    <citation type="submission" date="2016-12" db="EMBL/GenBank/DDBJ databases">
        <title>The genomes of Aspergillus section Nigri reveals drivers in fungal speciation.</title>
        <authorList>
            <consortium name="DOE Joint Genome Institute"/>
            <person name="Vesth T.C."/>
            <person name="Nybo J."/>
            <person name="Theobald S."/>
            <person name="Brandl J."/>
            <person name="Frisvad J.C."/>
            <person name="Nielsen K.F."/>
            <person name="Lyhne E.K."/>
            <person name="Kogle M.E."/>
            <person name="Kuo A."/>
            <person name="Riley R."/>
            <person name="Clum A."/>
            <person name="Nolan M."/>
            <person name="Lipzen A."/>
            <person name="Salamov A."/>
            <person name="Henrissat B."/>
            <person name="Wiebenga A."/>
            <person name="De vries R.P."/>
            <person name="Grigoriev I.V."/>
            <person name="Mortensen U.H."/>
            <person name="Andersen M.R."/>
            <person name="Baker S.E."/>
        </authorList>
    </citation>
    <scope>NUCLEOTIDE SEQUENCE</scope>
    <source>
        <strain evidence="12">IBT 28561</strain>
    </source>
</reference>
<dbReference type="VEuPathDB" id="FungiDB:P168DRAFT_275115"/>
<feature type="domain" description="Erythromycin biosynthesis protein CIII-like C-terminal" evidence="11">
    <location>
        <begin position="378"/>
        <end position="459"/>
    </location>
</feature>
<evidence type="ECO:0000256" key="4">
    <source>
        <dbReference type="ARBA" id="ARBA00022679"/>
    </source>
</evidence>
<dbReference type="PANTHER" id="PTHR12317:SF61">
    <property type="entry name" value="DIACYLGLYCEROL O-ACYLTRANSFERASE"/>
    <property type="match status" value="1"/>
</dbReference>
<evidence type="ECO:0000259" key="11">
    <source>
        <dbReference type="Pfam" id="PF06722"/>
    </source>
</evidence>
<accession>A0A2I1CST7</accession>
<dbReference type="InterPro" id="IPR002213">
    <property type="entry name" value="UDP_glucos_trans"/>
</dbReference>
<dbReference type="InterPro" id="IPR007130">
    <property type="entry name" value="DAGAT"/>
</dbReference>
<dbReference type="SUPFAM" id="SSF53756">
    <property type="entry name" value="UDP-Glycosyltransferase/glycogen phosphorylase"/>
    <property type="match status" value="1"/>
</dbReference>
<dbReference type="Pfam" id="PF03982">
    <property type="entry name" value="DAGAT"/>
    <property type="match status" value="1"/>
</dbReference>
<dbReference type="Proteomes" id="UP000234254">
    <property type="component" value="Unassembled WGS sequence"/>
</dbReference>
<evidence type="ECO:0000313" key="12">
    <source>
        <dbReference type="EMBL" id="PKY00685.1"/>
    </source>
</evidence>
<evidence type="ECO:0000256" key="10">
    <source>
        <dbReference type="ARBA" id="ARBA00023315"/>
    </source>
</evidence>